<dbReference type="Proteomes" id="UP001060368">
    <property type="component" value="Chromosome"/>
</dbReference>
<dbReference type="SMART" id="SM00387">
    <property type="entry name" value="HATPase_c"/>
    <property type="match status" value="1"/>
</dbReference>
<keyword evidence="11" id="KW-1185">Reference proteome</keyword>
<dbReference type="RefSeq" id="WP_257743252.1">
    <property type="nucleotide sequence ID" value="NZ_CP096115.1"/>
</dbReference>
<evidence type="ECO:0000256" key="5">
    <source>
        <dbReference type="ARBA" id="ARBA00022777"/>
    </source>
</evidence>
<evidence type="ECO:0000256" key="4">
    <source>
        <dbReference type="ARBA" id="ARBA00022679"/>
    </source>
</evidence>
<feature type="transmembrane region" description="Helical" evidence="6">
    <location>
        <begin position="20"/>
        <end position="42"/>
    </location>
</feature>
<accession>A0A9E7PQT2</accession>
<evidence type="ECO:0000256" key="2">
    <source>
        <dbReference type="ARBA" id="ARBA00012438"/>
    </source>
</evidence>
<dbReference type="CDD" id="cd00130">
    <property type="entry name" value="PAS"/>
    <property type="match status" value="1"/>
</dbReference>
<dbReference type="Gene3D" id="3.30.450.20">
    <property type="entry name" value="PAS domain"/>
    <property type="match status" value="2"/>
</dbReference>
<dbReference type="InterPro" id="IPR005467">
    <property type="entry name" value="His_kinase_dom"/>
</dbReference>
<evidence type="ECO:0000313" key="10">
    <source>
        <dbReference type="EMBL" id="UUX93111.1"/>
    </source>
</evidence>
<evidence type="ECO:0000313" key="11">
    <source>
        <dbReference type="Proteomes" id="UP001060368"/>
    </source>
</evidence>
<keyword evidence="6" id="KW-0472">Membrane</keyword>
<organism evidence="10 11">
    <name type="scientific">Methanoplanus endosymbiosus</name>
    <dbReference type="NCBI Taxonomy" id="33865"/>
    <lineage>
        <taxon>Archaea</taxon>
        <taxon>Methanobacteriati</taxon>
        <taxon>Methanobacteriota</taxon>
        <taxon>Stenosarchaea group</taxon>
        <taxon>Methanomicrobia</taxon>
        <taxon>Methanomicrobiales</taxon>
        <taxon>Methanomicrobiaceae</taxon>
        <taxon>Methanoplanus</taxon>
    </lineage>
</organism>
<evidence type="ECO:0000259" key="8">
    <source>
        <dbReference type="PROSITE" id="PS50112"/>
    </source>
</evidence>
<dbReference type="InterPro" id="IPR033425">
    <property type="entry name" value="MASE3"/>
</dbReference>
<proteinExistence type="predicted"/>
<dbReference type="GO" id="GO:0004673">
    <property type="term" value="F:protein histidine kinase activity"/>
    <property type="evidence" value="ECO:0007669"/>
    <property type="project" value="UniProtKB-EC"/>
</dbReference>
<comment type="catalytic activity">
    <reaction evidence="1">
        <text>ATP + protein L-histidine = ADP + protein N-phospho-L-histidine.</text>
        <dbReference type="EC" id="2.7.13.3"/>
    </reaction>
</comment>
<dbReference type="PANTHER" id="PTHR43304">
    <property type="entry name" value="PHYTOCHROME-LIKE PROTEIN CPH1"/>
    <property type="match status" value="1"/>
</dbReference>
<feature type="domain" description="PAC" evidence="9">
    <location>
        <begin position="351"/>
        <end position="403"/>
    </location>
</feature>
<dbReference type="Pfam" id="PF17159">
    <property type="entry name" value="MASE3"/>
    <property type="match status" value="1"/>
</dbReference>
<dbReference type="SMART" id="SM00091">
    <property type="entry name" value="PAS"/>
    <property type="match status" value="1"/>
</dbReference>
<reference evidence="10" key="1">
    <citation type="submission" date="2022-04" db="EMBL/GenBank/DDBJ databases">
        <title>Complete genome of Methanoplanus endosymbiosus DSM 3599.</title>
        <authorList>
            <person name="Chen S.-C."/>
            <person name="You Y.-T."/>
            <person name="Zhou Y.-Z."/>
            <person name="Lai M.-C."/>
        </authorList>
    </citation>
    <scope>NUCLEOTIDE SEQUENCE</scope>
    <source>
        <strain evidence="10">DSM 3599</strain>
    </source>
</reference>
<dbReference type="Pfam" id="PF08448">
    <property type="entry name" value="PAS_4"/>
    <property type="match status" value="1"/>
</dbReference>
<feature type="transmembrane region" description="Helical" evidence="6">
    <location>
        <begin position="172"/>
        <end position="192"/>
    </location>
</feature>
<dbReference type="PROSITE" id="PS50113">
    <property type="entry name" value="PAC"/>
    <property type="match status" value="2"/>
</dbReference>
<protein>
    <recommendedName>
        <fullName evidence="2">histidine kinase</fullName>
        <ecNumber evidence="2">2.7.13.3</ecNumber>
    </recommendedName>
</protein>
<dbReference type="SUPFAM" id="SSF55785">
    <property type="entry name" value="PYP-like sensor domain (PAS domain)"/>
    <property type="match status" value="2"/>
</dbReference>
<evidence type="ECO:0000259" key="9">
    <source>
        <dbReference type="PROSITE" id="PS50113"/>
    </source>
</evidence>
<feature type="transmembrane region" description="Helical" evidence="6">
    <location>
        <begin position="204"/>
        <end position="226"/>
    </location>
</feature>
<feature type="transmembrane region" description="Helical" evidence="6">
    <location>
        <begin position="111"/>
        <end position="129"/>
    </location>
</feature>
<dbReference type="Gene3D" id="3.30.565.10">
    <property type="entry name" value="Histidine kinase-like ATPase, C-terminal domain"/>
    <property type="match status" value="1"/>
</dbReference>
<keyword evidence="5" id="KW-0418">Kinase</keyword>
<dbReference type="SMART" id="SM00086">
    <property type="entry name" value="PAC"/>
    <property type="match status" value="1"/>
</dbReference>
<dbReference type="CDD" id="cd00075">
    <property type="entry name" value="HATPase"/>
    <property type="match status" value="1"/>
</dbReference>
<gene>
    <name evidence="10" type="ORF">L6E24_03030</name>
</gene>
<evidence type="ECO:0000256" key="1">
    <source>
        <dbReference type="ARBA" id="ARBA00000085"/>
    </source>
</evidence>
<dbReference type="InterPro" id="IPR000014">
    <property type="entry name" value="PAS"/>
</dbReference>
<keyword evidence="3" id="KW-0597">Phosphoprotein</keyword>
<keyword evidence="6" id="KW-0812">Transmembrane</keyword>
<feature type="domain" description="PAS" evidence="8">
    <location>
        <begin position="275"/>
        <end position="346"/>
    </location>
</feature>
<dbReference type="NCBIfam" id="TIGR00229">
    <property type="entry name" value="sensory_box"/>
    <property type="match status" value="1"/>
</dbReference>
<feature type="transmembrane region" description="Helical" evidence="6">
    <location>
        <begin position="71"/>
        <end position="91"/>
    </location>
</feature>
<evidence type="ECO:0000256" key="3">
    <source>
        <dbReference type="ARBA" id="ARBA00022553"/>
    </source>
</evidence>
<dbReference type="SUPFAM" id="SSF55874">
    <property type="entry name" value="ATPase domain of HSP90 chaperone/DNA topoisomerase II/histidine kinase"/>
    <property type="match status" value="1"/>
</dbReference>
<feature type="domain" description="Histidine kinase" evidence="7">
    <location>
        <begin position="643"/>
        <end position="741"/>
    </location>
</feature>
<dbReference type="AlphaFoldDB" id="A0A9E7PQT2"/>
<evidence type="ECO:0000256" key="6">
    <source>
        <dbReference type="SAM" id="Phobius"/>
    </source>
</evidence>
<dbReference type="EMBL" id="CP096115">
    <property type="protein sequence ID" value="UUX93111.1"/>
    <property type="molecule type" value="Genomic_DNA"/>
</dbReference>
<dbReference type="EC" id="2.7.13.3" evidence="2"/>
<dbReference type="PANTHER" id="PTHR43304:SF1">
    <property type="entry name" value="PAC DOMAIN-CONTAINING PROTEIN"/>
    <property type="match status" value="1"/>
</dbReference>
<dbReference type="InterPro" id="IPR052162">
    <property type="entry name" value="Sensor_kinase/Photoreceptor"/>
</dbReference>
<dbReference type="PROSITE" id="PS50109">
    <property type="entry name" value="HIS_KIN"/>
    <property type="match status" value="1"/>
</dbReference>
<keyword evidence="6" id="KW-1133">Transmembrane helix</keyword>
<keyword evidence="4" id="KW-0808">Transferase</keyword>
<dbReference type="GeneID" id="74306635"/>
<sequence length="747" mass="85385">MGGAINISTKFLHNKNDISFLVALVLILTFFTLSSLYSYLLFHTVTELFSIVIAAIIFIIAWNSRDYITNYYLLFLGIAFLFIGSIDFLHTLAYKGMNIFTGYGANLPTELWIASRYMQAATLIAAPLLMHKKTNVSSEIIIYSFITVFLIISIFSGFFPDCYIEGKGLTGFKIYSEYLISIMLFISIYFLFRKREHFERKVYNLIILSIIFTILSEIAFTFYISVYGFSNLIGHLFKITEFALIYYAIVDSGIRRPYETIFRSLSQKETEVRKERDMLDLYINVAGVIFLILDTDGFVKLINPKGCEILGYEREYIVGKKWVENFVTEEEKGKVNSLRRMNISGDEKFTESYENEIVTKTGELRTILWHNRILRDNGGIIIGTLSSGEDITDRIKYENQIAVEKERLSKTQEISHTGSWEYNTASGEIWGSDEGFRIYGYNPPEGNIFPIEDIEACIPERDKVHQALVDLIKSGKEYNLEFVINPADGSPQKIIKSVAERIMDKNGITIKVSGALQDVTEQKAAEKALQEINKKLNLLSGITRHDVLNQLTAIEGYLELIGDRNEIPAGTKTSEYLKNVVSSVDIVEKQILFTRDYSNLGASSPHWQNVGFIIRKISRIKSFSDLQTVNPVNNLEIFADPLFEKVIYNLFDNAVKYGEKITTISFSYEVMPDKLVFVCQDDGVGVPPDVKEKIFKRQYYQNTGFGLFLSVEILSITEITIKETGIYGEGAKFEIYIPKEYFRFSER</sequence>
<dbReference type="InterPro" id="IPR036890">
    <property type="entry name" value="HATPase_C_sf"/>
</dbReference>
<evidence type="ECO:0000259" key="7">
    <source>
        <dbReference type="PROSITE" id="PS50109"/>
    </source>
</evidence>
<dbReference type="PROSITE" id="PS50112">
    <property type="entry name" value="PAS"/>
    <property type="match status" value="1"/>
</dbReference>
<feature type="transmembrane region" description="Helical" evidence="6">
    <location>
        <begin position="141"/>
        <end position="160"/>
    </location>
</feature>
<dbReference type="InterPro" id="IPR001610">
    <property type="entry name" value="PAC"/>
</dbReference>
<name>A0A9E7PQT2_9EURY</name>
<feature type="transmembrane region" description="Helical" evidence="6">
    <location>
        <begin position="48"/>
        <end position="64"/>
    </location>
</feature>
<dbReference type="InterPro" id="IPR003594">
    <property type="entry name" value="HATPase_dom"/>
</dbReference>
<feature type="domain" description="PAC" evidence="9">
    <location>
        <begin position="478"/>
        <end position="531"/>
    </location>
</feature>
<dbReference type="Pfam" id="PF02518">
    <property type="entry name" value="HATPase_c"/>
    <property type="match status" value="1"/>
</dbReference>
<dbReference type="InterPro" id="IPR013656">
    <property type="entry name" value="PAS_4"/>
</dbReference>
<dbReference type="KEGG" id="mend:L6E24_03030"/>
<dbReference type="InterPro" id="IPR035965">
    <property type="entry name" value="PAS-like_dom_sf"/>
</dbReference>
<dbReference type="InterPro" id="IPR000700">
    <property type="entry name" value="PAS-assoc_C"/>
</dbReference>